<dbReference type="RefSeq" id="WP_075865856.1">
    <property type="nucleotide sequence ID" value="NZ_BDJL01000055.1"/>
</dbReference>
<comment type="caution">
    <text evidence="3">The sequence shown here is derived from an EMBL/GenBank/DDBJ whole genome shotgun (WGS) entry which is preliminary data.</text>
</comment>
<comment type="similarity">
    <text evidence="1">Belongs to the carbon-nitrogen hydrolase superfamily. NIT1/NIT2 family.</text>
</comment>
<dbReference type="PANTHER" id="PTHR23088">
    <property type="entry name" value="NITRILASE-RELATED"/>
    <property type="match status" value="1"/>
</dbReference>
<dbReference type="Proteomes" id="UP000187338">
    <property type="component" value="Unassembled WGS sequence"/>
</dbReference>
<evidence type="ECO:0000259" key="2">
    <source>
        <dbReference type="PROSITE" id="PS50263"/>
    </source>
</evidence>
<organism evidence="3 4">
    <name type="scientific">Carboxydothermus islandicus</name>
    <dbReference type="NCBI Taxonomy" id="661089"/>
    <lineage>
        <taxon>Bacteria</taxon>
        <taxon>Bacillati</taxon>
        <taxon>Bacillota</taxon>
        <taxon>Clostridia</taxon>
        <taxon>Thermoanaerobacterales</taxon>
        <taxon>Thermoanaerobacteraceae</taxon>
        <taxon>Carboxydothermus</taxon>
    </lineage>
</organism>
<dbReference type="PROSITE" id="PS50263">
    <property type="entry name" value="CN_HYDROLASE"/>
    <property type="match status" value="1"/>
</dbReference>
<feature type="domain" description="CN hydrolase" evidence="2">
    <location>
        <begin position="4"/>
        <end position="249"/>
    </location>
</feature>
<evidence type="ECO:0000313" key="4">
    <source>
        <dbReference type="Proteomes" id="UP000187338"/>
    </source>
</evidence>
<dbReference type="AlphaFoldDB" id="A0A1L8D3P2"/>
<dbReference type="Gene3D" id="3.60.110.10">
    <property type="entry name" value="Carbon-nitrogen hydrolase"/>
    <property type="match status" value="1"/>
</dbReference>
<name>A0A1L8D3P2_9THEO</name>
<dbReference type="SUPFAM" id="SSF56317">
    <property type="entry name" value="Carbon-nitrogen hydrolase"/>
    <property type="match status" value="1"/>
</dbReference>
<dbReference type="Pfam" id="PF00795">
    <property type="entry name" value="CN_hydrolase"/>
    <property type="match status" value="1"/>
</dbReference>
<dbReference type="OrthoDB" id="9811121at2"/>
<keyword evidence="4" id="KW-1185">Reference proteome</keyword>
<evidence type="ECO:0000313" key="3">
    <source>
        <dbReference type="EMBL" id="GAV25691.1"/>
    </source>
</evidence>
<protein>
    <submittedName>
        <fullName evidence="3">Nitrilase</fullName>
    </submittedName>
</protein>
<reference evidence="4" key="1">
    <citation type="submission" date="2016-12" db="EMBL/GenBank/DDBJ databases">
        <title>Draft Genome Sequences od Carboxydothermus pertinax and islandicus, Hydrogenogenic Carboxydotrophic Bacteria.</title>
        <authorList>
            <person name="Fukuyama Y."/>
            <person name="Ohmae K."/>
            <person name="Yoneda Y."/>
            <person name="Yoshida T."/>
            <person name="Sako Y."/>
        </authorList>
    </citation>
    <scope>NUCLEOTIDE SEQUENCE [LARGE SCALE GENOMIC DNA]</scope>
    <source>
        <strain evidence="4">SET</strain>
    </source>
</reference>
<dbReference type="CDD" id="cd07197">
    <property type="entry name" value="nitrilase"/>
    <property type="match status" value="1"/>
</dbReference>
<dbReference type="PANTHER" id="PTHR23088:SF27">
    <property type="entry name" value="DEAMINATED GLUTATHIONE AMIDASE"/>
    <property type="match status" value="1"/>
</dbReference>
<sequence length="301" mass="33639">MIPFIAAGVQIAITPNDLEKNTEKVCAWLKKAKKEHKADLAVFPESVLSGFTPALPLLEIYQKIAQPLDNPYIEKIATQCRKSRVHAVISFYERGSEFPLIYNSAVLIDDEGQTLGVYRKTHPFPTERIGGGGWTTPGEEPVVVKTKLGDIGMIICYDGDFPELSRVLALKGAEIIVRPSALLRSYEIWELTNMARAYDNHIYLIAVNAVGPDAGNNYYFGHSMIISPIAQKLALARGGEEIISAKLNPEPLKYVSYGTKAPMIFDHLEDRNLKAYKDILTKGKSRFEPAKRIPYWKGEEQ</sequence>
<accession>A0A1L8D3P2</accession>
<proteinExistence type="inferred from homology"/>
<gene>
    <name evidence="3" type="ORF">ciss_16240</name>
</gene>
<evidence type="ECO:0000256" key="1">
    <source>
        <dbReference type="ARBA" id="ARBA00010613"/>
    </source>
</evidence>
<dbReference type="STRING" id="661089.ciss_16240"/>
<dbReference type="InterPro" id="IPR036526">
    <property type="entry name" value="C-N_Hydrolase_sf"/>
</dbReference>
<dbReference type="InterPro" id="IPR003010">
    <property type="entry name" value="C-N_Hydrolase"/>
</dbReference>
<dbReference type="EMBL" id="BDJL01000055">
    <property type="protein sequence ID" value="GAV25691.1"/>
    <property type="molecule type" value="Genomic_DNA"/>
</dbReference>